<proteinExistence type="predicted"/>
<evidence type="ECO:0000313" key="2">
    <source>
        <dbReference type="Proteomes" id="UP000606044"/>
    </source>
</evidence>
<reference evidence="1" key="1">
    <citation type="journal article" date="2014" name="Int. J. Syst. Evol. Microbiol.">
        <title>Complete genome sequence of Corynebacterium casei LMG S-19264T (=DSM 44701T), isolated from a smear-ripened cheese.</title>
        <authorList>
            <consortium name="US DOE Joint Genome Institute (JGI-PGF)"/>
            <person name="Walter F."/>
            <person name="Albersmeier A."/>
            <person name="Kalinowski J."/>
            <person name="Ruckert C."/>
        </authorList>
    </citation>
    <scope>NUCLEOTIDE SEQUENCE</scope>
    <source>
        <strain evidence="1">CCM 7897</strain>
    </source>
</reference>
<dbReference type="EMBL" id="BMCT01000010">
    <property type="protein sequence ID" value="GGF85311.1"/>
    <property type="molecule type" value="Genomic_DNA"/>
</dbReference>
<organism evidence="1 2">
    <name type="scientific">Azorhizobium oxalatiphilum</name>
    <dbReference type="NCBI Taxonomy" id="980631"/>
    <lineage>
        <taxon>Bacteria</taxon>
        <taxon>Pseudomonadati</taxon>
        <taxon>Pseudomonadota</taxon>
        <taxon>Alphaproteobacteria</taxon>
        <taxon>Hyphomicrobiales</taxon>
        <taxon>Xanthobacteraceae</taxon>
        <taxon>Azorhizobium</taxon>
    </lineage>
</organism>
<reference evidence="1" key="2">
    <citation type="submission" date="2020-09" db="EMBL/GenBank/DDBJ databases">
        <authorList>
            <person name="Sun Q."/>
            <person name="Sedlacek I."/>
        </authorList>
    </citation>
    <scope>NUCLEOTIDE SEQUENCE</scope>
    <source>
        <strain evidence="1">CCM 7897</strain>
    </source>
</reference>
<comment type="caution">
    <text evidence="1">The sequence shown here is derived from an EMBL/GenBank/DDBJ whole genome shotgun (WGS) entry which is preliminary data.</text>
</comment>
<sequence>MLCVAALGPQRDARAGAWTLPPGQSEFWATTSIAAAGSAFGPGYELRDGASYRKVEQNVLFEHGAMDGLTLLLGTQFLAVTITGPQRTQYAGPGYTDVGGRVRLMQGEGWVVAAQVVARAPGVGDARSRAAVGYRDWEADLRLMVGADFPLGGWPAFLDVALAQRQRFGDPPDELRLDATLGLGVMPGLLLLLQSFNVMSEGAGEGADFAVSYEYYKAQAAVLLEVNGQLSLSMAAFATVLARNFPQENGLVLAARYRF</sequence>
<evidence type="ECO:0000313" key="1">
    <source>
        <dbReference type="EMBL" id="GGF85311.1"/>
    </source>
</evidence>
<gene>
    <name evidence="1" type="ORF">GCM10007301_51490</name>
</gene>
<dbReference type="AlphaFoldDB" id="A0A917CE09"/>
<name>A0A917CE09_9HYPH</name>
<dbReference type="Proteomes" id="UP000606044">
    <property type="component" value="Unassembled WGS sequence"/>
</dbReference>
<accession>A0A917CE09</accession>
<protein>
    <submittedName>
        <fullName evidence="1">Uncharacterized protein</fullName>
    </submittedName>
</protein>
<keyword evidence="2" id="KW-1185">Reference proteome</keyword>